<evidence type="ECO:0000313" key="3">
    <source>
        <dbReference type="Proteomes" id="UP000240500"/>
    </source>
</evidence>
<dbReference type="OrthoDB" id="263283at2759"/>
<protein>
    <submittedName>
        <fullName evidence="2">JmjC domain containing protein</fullName>
    </submittedName>
</protein>
<dbReference type="AlphaFoldDB" id="A0A2P9D8N9"/>
<dbReference type="PROSITE" id="PS51184">
    <property type="entry name" value="JMJC"/>
    <property type="match status" value="1"/>
</dbReference>
<gene>
    <name evidence="2" type="ORF">PRG01_0602300</name>
</gene>
<dbReference type="Pfam" id="PF13621">
    <property type="entry name" value="Cupin_8"/>
    <property type="match status" value="1"/>
</dbReference>
<dbReference type="VEuPathDB" id="PlasmoDB:PRG01_0602300"/>
<reference evidence="2 3" key="1">
    <citation type="submission" date="2016-09" db="EMBL/GenBank/DDBJ databases">
        <authorList>
            <consortium name="Pathogen Informatics"/>
        </authorList>
    </citation>
    <scope>NUCLEOTIDE SEQUENCE [LARGE SCALE GENOMIC DNA]</scope>
</reference>
<name>A0A2P9D8N9_PLARE</name>
<evidence type="ECO:0000259" key="1">
    <source>
        <dbReference type="PROSITE" id="PS51184"/>
    </source>
</evidence>
<dbReference type="PANTHER" id="PTHR12461:SF105">
    <property type="entry name" value="HYPOXIA-INDUCIBLE FACTOR 1-ALPHA INHIBITOR"/>
    <property type="match status" value="1"/>
</dbReference>
<dbReference type="EMBL" id="LT969569">
    <property type="protein sequence ID" value="SOV77372.1"/>
    <property type="molecule type" value="Genomic_DNA"/>
</dbReference>
<proteinExistence type="predicted"/>
<feature type="domain" description="JmjC" evidence="1">
    <location>
        <begin position="251"/>
        <end position="404"/>
    </location>
</feature>
<dbReference type="PANTHER" id="PTHR12461">
    <property type="entry name" value="HYPOXIA-INDUCIBLE FACTOR 1 ALPHA INHIBITOR-RELATED"/>
    <property type="match status" value="1"/>
</dbReference>
<dbReference type="InterPro" id="IPR041667">
    <property type="entry name" value="Cupin_8"/>
</dbReference>
<accession>A0A2P9D8N9</accession>
<dbReference type="SUPFAM" id="SSF51197">
    <property type="entry name" value="Clavaminate synthase-like"/>
    <property type="match status" value="1"/>
</dbReference>
<dbReference type="Gene3D" id="2.60.120.650">
    <property type="entry name" value="Cupin"/>
    <property type="match status" value="2"/>
</dbReference>
<dbReference type="Proteomes" id="UP000240500">
    <property type="component" value="Chromosome 6"/>
</dbReference>
<evidence type="ECO:0000313" key="2">
    <source>
        <dbReference type="EMBL" id="SOV77372.1"/>
    </source>
</evidence>
<dbReference type="VEuPathDB" id="PlasmoDB:PRCDC_0601400"/>
<sequence>MSGSKKEEKNFDEYAKSIKRKIKKISKDEIKTARTYEEVIKKYNIKKVPKVSNLSNDNSSDYFYNFYYEKKQPLIISKLQDKIGQCIKIFNSTNIIKHIGDTKVSIHVGNSKFLNNVDKNFRYTLSTLKEFIELISKEDDKKEPFKIHCTKDKIYIKFKKKNKQIKHSDISSYNSNINNDVEKKNENYLCDILKTTLNKKDDYHNEKKDSINNVYNNTHMYFIHNNNKNLYYYYYRSLGVNQFKDVSNIKKMNSFIRDNFFLPQPIYPPYHLFDFFSSILRIGQTNLFIWLHYDIPDNFLIQIKGRKKILLIPPKYIQYFNIIDSSSSYNLFHILTNKKLNTREKSIKKILCKYSYVADLYEGDILFIPSLWLHYVYNMPPHTYMKRKYKQIHQFCYIKKKKQKKKKKKRKIKLKNKHINGTLYERKKYIRIFSYGYSKFKFIGNHQIKKKNKISYIHSKKQIKIYKERNDNNNNDNHNNHNHHNNLNHHNHHNINNNDNIMINDDELIKHYNHLQNASYYLQSKYNINNIDSNNKIIHNTSNGIISKEHNINKNNHSSNVEKEKYNDSQNNTHMDAKLNISINYFFRKKNEAMIFNKKDLYGNQDINVANQIFKKIQKEIEPLLNMNPKYKNFYIQKIKGLLYANLDEDYI</sequence>
<organism evidence="2 3">
    <name type="scientific">Plasmodium reichenowi</name>
    <dbReference type="NCBI Taxonomy" id="5854"/>
    <lineage>
        <taxon>Eukaryota</taxon>
        <taxon>Sar</taxon>
        <taxon>Alveolata</taxon>
        <taxon>Apicomplexa</taxon>
        <taxon>Aconoidasida</taxon>
        <taxon>Haemosporida</taxon>
        <taxon>Plasmodiidae</taxon>
        <taxon>Plasmodium</taxon>
        <taxon>Plasmodium (Laverania)</taxon>
    </lineage>
</organism>
<dbReference type="InterPro" id="IPR003347">
    <property type="entry name" value="JmjC_dom"/>
</dbReference>